<dbReference type="AlphaFoldDB" id="G0V2R6"/>
<evidence type="ECO:0000313" key="3">
    <source>
        <dbReference type="EMBL" id="CCC95938.1"/>
    </source>
</evidence>
<dbReference type="EMBL" id="HE575324">
    <property type="protein sequence ID" value="CCC95938.1"/>
    <property type="molecule type" value="Genomic_DNA"/>
</dbReference>
<dbReference type="PROSITE" id="PS50082">
    <property type="entry name" value="WD_REPEATS_2"/>
    <property type="match status" value="1"/>
</dbReference>
<dbReference type="Gene3D" id="2.130.10.10">
    <property type="entry name" value="YVTN repeat-like/Quinoprotein amine dehydrogenase"/>
    <property type="match status" value="2"/>
</dbReference>
<protein>
    <submittedName>
        <fullName evidence="3">Uncharacterized protein TCIL3000_11_14550</fullName>
    </submittedName>
</protein>
<evidence type="ECO:0000256" key="1">
    <source>
        <dbReference type="PROSITE-ProRule" id="PRU00221"/>
    </source>
</evidence>
<evidence type="ECO:0000256" key="2">
    <source>
        <dbReference type="SAM" id="MobiDB-lite"/>
    </source>
</evidence>
<organism evidence="3">
    <name type="scientific">Trypanosoma congolense (strain IL3000)</name>
    <dbReference type="NCBI Taxonomy" id="1068625"/>
    <lineage>
        <taxon>Eukaryota</taxon>
        <taxon>Discoba</taxon>
        <taxon>Euglenozoa</taxon>
        <taxon>Kinetoplastea</taxon>
        <taxon>Metakinetoplastina</taxon>
        <taxon>Trypanosomatida</taxon>
        <taxon>Trypanosomatidae</taxon>
        <taxon>Trypanosoma</taxon>
        <taxon>Nannomonas</taxon>
    </lineage>
</organism>
<proteinExistence type="predicted"/>
<reference evidence="3" key="1">
    <citation type="journal article" date="2012" name="Proc. Natl. Acad. Sci. U.S.A.">
        <title>Antigenic diversity is generated by distinct evolutionary mechanisms in African trypanosome species.</title>
        <authorList>
            <person name="Jackson A.P."/>
            <person name="Berry A."/>
            <person name="Aslett M."/>
            <person name="Allison H.C."/>
            <person name="Burton P."/>
            <person name="Vavrova-Anderson J."/>
            <person name="Brown R."/>
            <person name="Browne H."/>
            <person name="Corton N."/>
            <person name="Hauser H."/>
            <person name="Gamble J."/>
            <person name="Gilderthorp R."/>
            <person name="Marcello L."/>
            <person name="McQuillan J."/>
            <person name="Otto T.D."/>
            <person name="Quail M.A."/>
            <person name="Sanders M.J."/>
            <person name="van Tonder A."/>
            <person name="Ginger M.L."/>
            <person name="Field M.C."/>
            <person name="Barry J.D."/>
            <person name="Hertz-Fowler C."/>
            <person name="Berriman M."/>
        </authorList>
    </citation>
    <scope>NUCLEOTIDE SEQUENCE</scope>
    <source>
        <strain evidence="3">IL3000</strain>
    </source>
</reference>
<feature type="compositionally biased region" description="Polar residues" evidence="2">
    <location>
        <begin position="9"/>
        <end position="19"/>
    </location>
</feature>
<dbReference type="InterPro" id="IPR036322">
    <property type="entry name" value="WD40_repeat_dom_sf"/>
</dbReference>
<dbReference type="InterPro" id="IPR001680">
    <property type="entry name" value="WD40_rpt"/>
</dbReference>
<dbReference type="SMART" id="SM00320">
    <property type="entry name" value="WD40"/>
    <property type="match status" value="4"/>
</dbReference>
<dbReference type="VEuPathDB" id="TriTrypDB:TcIL3000.11.14550"/>
<feature type="region of interest" description="Disordered" evidence="2">
    <location>
        <begin position="1"/>
        <end position="26"/>
    </location>
</feature>
<dbReference type="PROSITE" id="PS50294">
    <property type="entry name" value="WD_REPEATS_REGION"/>
    <property type="match status" value="1"/>
</dbReference>
<sequence>MSVSREQRPISSRRTVSVPPSTPGRSDCVESCSCYTMRGSCYLRNGEERVLFSTTVLQRIQVAGSVTCMAFSSDESLIAVAVTYGAEHVVQLRYALMCGGPITGLCRGHAGHIHSVRFHENNQLLLTCSSDKMAKVWRRDGLFFAGNAHGPVDISCVCTLQHGFPLYGGVFFNGAIVTCGFDPRLFVWRYGGLDSSWTQSPGRDEVTARESNSIKEARCSSLGQVASTTLDASVEPRHYQGKVMQRAAGEAGGVFYSLSTQGYEYLWSVDSSGNVFIWSLSKQTARMDEDLPQIEVYRRYTCPGGTKVEVSGCTALVTCAKSPFAYVFDVIDHQLTHQVRVHQLPYPHAITLLPDGEAFVAPTADGHLQYWDSPCGSLCASPRDYDGVKVDMVTQGIVWSPILQIGVLVGSKGRMNAAGKKSHCPSTFVTVVGAPRDEKDMLRQSSLGVSSRFRSCCSGRGGSVDEVPDSTGVSVRCSPNTCSLSPSTRFSATEPSSATGGKASLMEEIIDTWRQLTCLHRRSKKGELMSTLDSATEVYVEENI</sequence>
<dbReference type="GO" id="GO:0036064">
    <property type="term" value="C:ciliary basal body"/>
    <property type="evidence" value="ECO:0007669"/>
    <property type="project" value="TreeGrafter"/>
</dbReference>
<dbReference type="Pfam" id="PF00400">
    <property type="entry name" value="WD40"/>
    <property type="match status" value="1"/>
</dbReference>
<dbReference type="InterPro" id="IPR015943">
    <property type="entry name" value="WD40/YVTN_repeat-like_dom_sf"/>
</dbReference>
<dbReference type="InterPro" id="IPR052803">
    <property type="entry name" value="Cilium-Associated_Jouberin"/>
</dbReference>
<dbReference type="SUPFAM" id="SSF50978">
    <property type="entry name" value="WD40 repeat-like"/>
    <property type="match status" value="1"/>
</dbReference>
<dbReference type="PANTHER" id="PTHR44499">
    <property type="entry name" value="JOUBERIN"/>
    <property type="match status" value="1"/>
</dbReference>
<dbReference type="PANTHER" id="PTHR44499:SF1">
    <property type="entry name" value="JOUBERIN"/>
    <property type="match status" value="1"/>
</dbReference>
<keyword evidence="1" id="KW-0853">WD repeat</keyword>
<accession>G0V2R6</accession>
<feature type="repeat" description="WD" evidence="1">
    <location>
        <begin position="106"/>
        <end position="137"/>
    </location>
</feature>
<name>G0V2R6_TRYCI</name>
<gene>
    <name evidence="3" type="ORF">TCIL3000_11_14550</name>
</gene>
<dbReference type="GO" id="GO:0044458">
    <property type="term" value="P:motile cilium assembly"/>
    <property type="evidence" value="ECO:0007669"/>
    <property type="project" value="TreeGrafter"/>
</dbReference>